<organism evidence="1 2">
    <name type="scientific">Pedobacter africanus</name>
    <dbReference type="NCBI Taxonomy" id="151894"/>
    <lineage>
        <taxon>Bacteria</taxon>
        <taxon>Pseudomonadati</taxon>
        <taxon>Bacteroidota</taxon>
        <taxon>Sphingobacteriia</taxon>
        <taxon>Sphingobacteriales</taxon>
        <taxon>Sphingobacteriaceae</taxon>
        <taxon>Pedobacter</taxon>
    </lineage>
</organism>
<keyword evidence="2" id="KW-1185">Reference proteome</keyword>
<keyword evidence="1" id="KW-0255">Endonuclease</keyword>
<dbReference type="Proteomes" id="UP001246858">
    <property type="component" value="Unassembled WGS sequence"/>
</dbReference>
<keyword evidence="1" id="KW-0540">Nuclease</keyword>
<protein>
    <submittedName>
        <fullName evidence="1">Endonuclease/exonuclease/phosphatase family metal-dependent hydrolase</fullName>
    </submittedName>
</protein>
<keyword evidence="1" id="KW-0378">Hydrolase</keyword>
<accession>A0ACC6KQV9</accession>
<gene>
    <name evidence="1" type="ORF">J2X78_000097</name>
</gene>
<reference evidence="1" key="1">
    <citation type="submission" date="2023-07" db="EMBL/GenBank/DDBJ databases">
        <title>Sorghum-associated microbial communities from plants grown in Nebraska, USA.</title>
        <authorList>
            <person name="Schachtman D."/>
        </authorList>
    </citation>
    <scope>NUCLEOTIDE SEQUENCE</scope>
    <source>
        <strain evidence="1">2697</strain>
    </source>
</reference>
<evidence type="ECO:0000313" key="1">
    <source>
        <dbReference type="EMBL" id="MDR6781545.1"/>
    </source>
</evidence>
<evidence type="ECO:0000313" key="2">
    <source>
        <dbReference type="Proteomes" id="UP001246858"/>
    </source>
</evidence>
<dbReference type="EMBL" id="JAVDTF010000001">
    <property type="protein sequence ID" value="MDR6781545.1"/>
    <property type="molecule type" value="Genomic_DNA"/>
</dbReference>
<name>A0ACC6KQV9_9SPHI</name>
<comment type="caution">
    <text evidence="1">The sequence shown here is derived from an EMBL/GenBank/DDBJ whole genome shotgun (WGS) entry which is preliminary data.</text>
</comment>
<proteinExistence type="predicted"/>
<sequence length="404" mass="43927">MKHICCRVYYKIVLILIAAGFSACKQELISNPEQYARLYIVQAGTYPAVRTFIMKDEVQTIDIAAARGGIADTGQDIDVTFKVDNALIQDFNEKNNTAYAALPEGSYELEKTSATIRKGERVTSPLKIRLKTLGTLVAFKQYLLPVSLSADAAVNEDLKTAYFLIEGQREGINIRVMSLDKGAAVTNLNTVADVIKANNPDLLLVKAMDINTLRSGKVDQVTALSQLIGMPNYLFATSIASFDGGTYGCAVFSKYPIVKNDTYILPTGDTNAEKGPLGVITVQVNDNNKLVFAGTQLNSNATRRAAQLPELLRIIQTYNTDPLILAGNFNDTPPAGSVYAGLAGIGMNFPCTSCPPNNPAANPTAYSDFMLYKTADRFRVQSYTVGSTTTSTHLPVITQFTLYY</sequence>